<keyword evidence="2" id="KW-0285">Flavoprotein</keyword>
<gene>
    <name evidence="7" type="ORF">AARAC_003851</name>
</gene>
<dbReference type="GO" id="GO:0016491">
    <property type="term" value="F:oxidoreductase activity"/>
    <property type="evidence" value="ECO:0007669"/>
    <property type="project" value="UniProtKB-KW"/>
</dbReference>
<feature type="signal peptide" evidence="5">
    <location>
        <begin position="1"/>
        <end position="22"/>
    </location>
</feature>
<dbReference type="STRING" id="656916.A0A2G7G3U5"/>
<dbReference type="Pfam" id="PF01565">
    <property type="entry name" value="FAD_binding_4"/>
    <property type="match status" value="1"/>
</dbReference>
<dbReference type="InterPro" id="IPR016166">
    <property type="entry name" value="FAD-bd_PCMH"/>
</dbReference>
<dbReference type="InterPro" id="IPR036318">
    <property type="entry name" value="FAD-bd_PCMH-like_sf"/>
</dbReference>
<evidence type="ECO:0000256" key="2">
    <source>
        <dbReference type="ARBA" id="ARBA00022630"/>
    </source>
</evidence>
<comment type="caution">
    <text evidence="7">The sequence shown here is derived from an EMBL/GenBank/DDBJ whole genome shotgun (WGS) entry which is preliminary data.</text>
</comment>
<keyword evidence="4" id="KW-0560">Oxidoreductase</keyword>
<protein>
    <submittedName>
        <fullName evidence="7">FAD binding domain protein</fullName>
    </submittedName>
</protein>
<feature type="domain" description="FAD-binding PCMH-type" evidence="6">
    <location>
        <begin position="68"/>
        <end position="239"/>
    </location>
</feature>
<name>A0A2G7G3U5_9EURO</name>
<dbReference type="Gene3D" id="3.30.465.10">
    <property type="match status" value="1"/>
</dbReference>
<keyword evidence="3" id="KW-0274">FAD</keyword>
<dbReference type="InterPro" id="IPR016169">
    <property type="entry name" value="FAD-bd_PCMH_sub2"/>
</dbReference>
<evidence type="ECO:0000313" key="7">
    <source>
        <dbReference type="EMBL" id="PIG87526.1"/>
    </source>
</evidence>
<reference evidence="7 8" key="1">
    <citation type="submission" date="2017-05" db="EMBL/GenBank/DDBJ databases">
        <title>Genome sequence for an aflatoxigenic pathogen of Argentinian peanut, Aspergillus arachidicola.</title>
        <authorList>
            <person name="Moore G."/>
            <person name="Beltz S.B."/>
            <person name="Mack B.M."/>
        </authorList>
    </citation>
    <scope>NUCLEOTIDE SEQUENCE [LARGE SCALE GENOMIC DNA]</scope>
    <source>
        <strain evidence="7 8">CBS 117610</strain>
    </source>
</reference>
<evidence type="ECO:0000256" key="3">
    <source>
        <dbReference type="ARBA" id="ARBA00022827"/>
    </source>
</evidence>
<comment type="similarity">
    <text evidence="1">Belongs to the oxygen-dependent FAD-linked oxidoreductase family.</text>
</comment>
<dbReference type="AlphaFoldDB" id="A0A2G7G3U5"/>
<keyword evidence="8" id="KW-1185">Reference proteome</keyword>
<dbReference type="SUPFAM" id="SSF56176">
    <property type="entry name" value="FAD-binding/transporter-associated domain-like"/>
    <property type="match status" value="1"/>
</dbReference>
<accession>A0A2G7G3U5</accession>
<evidence type="ECO:0000313" key="8">
    <source>
        <dbReference type="Proteomes" id="UP000231358"/>
    </source>
</evidence>
<evidence type="ECO:0000256" key="4">
    <source>
        <dbReference type="ARBA" id="ARBA00023002"/>
    </source>
</evidence>
<keyword evidence="5" id="KW-0732">Signal</keyword>
<dbReference type="EMBL" id="NEXV01000151">
    <property type="protein sequence ID" value="PIG87526.1"/>
    <property type="molecule type" value="Genomic_DNA"/>
</dbReference>
<sequence>MAAIRQAFITALLEVVPAIAFGAAVANHGKTSVLPECVQACSHLANIFGSDAYSLGNANVTLWDAKQQETHSACWVQPSSTEDVATILGVIVNTSCRFAVKGGGHARNPDDSVSAGGVTIDMQKMRSVEVSPDQKTVKVGSGHVLLSLYEGLERYSLTTLGGRVADVGLGGYVLGGGFSHLSPKYGLAMDNVFEYEIVLPNVTVAIVNQETHPDLYFALRGGMNNFGIVTHFTMRAVRQGQMLGGVRTYAADKRDAIVEQAYQLTTSWKNDTNMAFFYSYGYDQERDDFTLAVSQEYSLPILSPAPFEQLNQIPFEHSTVRLDRTSRFSIESASATPPGGRNLFATVTYFPSADLDKQIQDIMAQEIQSLKKAPGFYPNLVIQPLYEAAIRSGKERGGNAAGIDADGPLTGMYKINLPRCRFALLTVLWENADDDDRMNAFAQEWVKRSTATTKDAGKHHPWLYINYASTDQDPFFSYGEANLQKLRRIQREVDPQGVFTSDGLCRGYFKLQ</sequence>
<evidence type="ECO:0000259" key="6">
    <source>
        <dbReference type="PROSITE" id="PS51387"/>
    </source>
</evidence>
<dbReference type="PROSITE" id="PS51387">
    <property type="entry name" value="FAD_PCMH"/>
    <property type="match status" value="1"/>
</dbReference>
<dbReference type="PANTHER" id="PTHR42973:SF53">
    <property type="entry name" value="FAD-BINDING PCMH-TYPE DOMAIN-CONTAINING PROTEIN-RELATED"/>
    <property type="match status" value="1"/>
</dbReference>
<dbReference type="InterPro" id="IPR050416">
    <property type="entry name" value="FAD-linked_Oxidoreductase"/>
</dbReference>
<dbReference type="PANTHER" id="PTHR42973">
    <property type="entry name" value="BINDING OXIDOREDUCTASE, PUTATIVE (AFU_ORTHOLOGUE AFUA_1G17690)-RELATED"/>
    <property type="match status" value="1"/>
</dbReference>
<dbReference type="GO" id="GO:0071949">
    <property type="term" value="F:FAD binding"/>
    <property type="evidence" value="ECO:0007669"/>
    <property type="project" value="InterPro"/>
</dbReference>
<feature type="chain" id="PRO_5013822233" evidence="5">
    <location>
        <begin position="23"/>
        <end position="512"/>
    </location>
</feature>
<evidence type="ECO:0000256" key="5">
    <source>
        <dbReference type="SAM" id="SignalP"/>
    </source>
</evidence>
<dbReference type="Proteomes" id="UP000231358">
    <property type="component" value="Unassembled WGS sequence"/>
</dbReference>
<evidence type="ECO:0000256" key="1">
    <source>
        <dbReference type="ARBA" id="ARBA00005466"/>
    </source>
</evidence>
<organism evidence="7 8">
    <name type="scientific">Aspergillus arachidicola</name>
    <dbReference type="NCBI Taxonomy" id="656916"/>
    <lineage>
        <taxon>Eukaryota</taxon>
        <taxon>Fungi</taxon>
        <taxon>Dikarya</taxon>
        <taxon>Ascomycota</taxon>
        <taxon>Pezizomycotina</taxon>
        <taxon>Eurotiomycetes</taxon>
        <taxon>Eurotiomycetidae</taxon>
        <taxon>Eurotiales</taxon>
        <taxon>Aspergillaceae</taxon>
        <taxon>Aspergillus</taxon>
        <taxon>Aspergillus subgen. Circumdati</taxon>
    </lineage>
</organism>
<dbReference type="InterPro" id="IPR006094">
    <property type="entry name" value="Oxid_FAD_bind_N"/>
</dbReference>
<proteinExistence type="inferred from homology"/>